<reference evidence="3 4" key="1">
    <citation type="submission" date="2015-04" db="EMBL/GenBank/DDBJ databases">
        <title>Complete Sequence for the Genome of the Thioalkalivibrio versutus D301.</title>
        <authorList>
            <person name="Mu T."/>
            <person name="Zhou J."/>
            <person name="Xu X."/>
        </authorList>
    </citation>
    <scope>NUCLEOTIDE SEQUENCE [LARGE SCALE GENOMIC DNA]</scope>
    <source>
        <strain evidence="3 4">D301</strain>
    </source>
</reference>
<keyword evidence="1" id="KW-0732">Signal</keyword>
<dbReference type="InterPro" id="IPR047971">
    <property type="entry name" value="ExeM-like"/>
</dbReference>
<dbReference type="InterPro" id="IPR005135">
    <property type="entry name" value="Endo/exonuclease/phosphatase"/>
</dbReference>
<dbReference type="Pfam" id="PF03372">
    <property type="entry name" value="Exo_endo_phos"/>
    <property type="match status" value="1"/>
</dbReference>
<dbReference type="OrthoDB" id="9800417at2"/>
<sequence>MDRLTHPRRHANPAPCVRRTLGGALVLLLFAASPVDARVACPSPGAEVAPLAELRAGTVAEGDAVIAEGIVTGVFMGPDQLGGFYLQQGAGPDSAGMFVYAPRREPVSTGEHVQVHGVFSRHRGRPQIARLDRIQGCGHGELPAPLEVRLPEDASRLGEYADLRVRFAQPLAVTANHELARYGSLTLSAGGRLMHPGQTGAAGTARDENRRIILDDGSYRANPDPIPYRDDHGTRRVGSTLEGLTGILTHAFGDHRIHPTDPLDWLGGERPDPPSTPGTDHLRIATANLENDFVTLGERGAQNRAERERQTAKLDALLQTLDADLLGAVELENAAAARRQLVERLNAVPPPRGDYAAIAHPGPGDDAIKVALLYRPDRLQLVGAATDRNAAHHRPPLLGWFQQPGSGKRFGAVVVHFKAKSGCPDAGDIDRGQGCWNERRTAQAERLVTWIREQQRNEFANVPVLILGDLNAYAAEDPVRTLAAAGKRDLVHDDPASAHTYVFRGRAGQLDYLLGPDALRDAVHDGAAWPVNADEPGFLGFDGRAPATGPWRASDHDPVWADLRLD</sequence>
<dbReference type="Gene3D" id="3.60.10.10">
    <property type="entry name" value="Endonuclease/exonuclease/phosphatase"/>
    <property type="match status" value="1"/>
</dbReference>
<keyword evidence="3" id="KW-0255">Endonuclease</keyword>
<dbReference type="Proteomes" id="UP000064201">
    <property type="component" value="Chromosome"/>
</dbReference>
<dbReference type="SUPFAM" id="SSF56219">
    <property type="entry name" value="DNase I-like"/>
    <property type="match status" value="1"/>
</dbReference>
<dbReference type="PANTHER" id="PTHR42834:SF1">
    <property type="entry name" value="ENDONUCLEASE_EXONUCLEASE_PHOSPHATASE FAMILY PROTEIN (AFU_ORTHOLOGUE AFUA_3G09210)"/>
    <property type="match status" value="1"/>
</dbReference>
<proteinExistence type="predicted"/>
<name>A0A0G3G423_9GAMM</name>
<dbReference type="STRING" id="106634.TVD_06935"/>
<dbReference type="GO" id="GO:0004519">
    <property type="term" value="F:endonuclease activity"/>
    <property type="evidence" value="ECO:0007669"/>
    <property type="project" value="UniProtKB-KW"/>
</dbReference>
<feature type="domain" description="Endonuclease/exonuclease/phosphatase" evidence="2">
    <location>
        <begin position="286"/>
        <end position="556"/>
    </location>
</feature>
<dbReference type="NCBIfam" id="NF033681">
    <property type="entry name" value="ExeM_NucH_DNase"/>
    <property type="match status" value="1"/>
</dbReference>
<gene>
    <name evidence="3" type="ORF">TVD_06935</name>
</gene>
<keyword evidence="3" id="KW-0378">Hydrolase</keyword>
<organism evidence="3 4">
    <name type="scientific">Thioalkalivibrio versutus</name>
    <dbReference type="NCBI Taxonomy" id="106634"/>
    <lineage>
        <taxon>Bacteria</taxon>
        <taxon>Pseudomonadati</taxon>
        <taxon>Pseudomonadota</taxon>
        <taxon>Gammaproteobacteria</taxon>
        <taxon>Chromatiales</taxon>
        <taxon>Ectothiorhodospiraceae</taxon>
        <taxon>Thioalkalivibrio</taxon>
    </lineage>
</organism>
<evidence type="ECO:0000256" key="1">
    <source>
        <dbReference type="SAM" id="SignalP"/>
    </source>
</evidence>
<dbReference type="InterPro" id="IPR036691">
    <property type="entry name" value="Endo/exonu/phosph_ase_sf"/>
</dbReference>
<dbReference type="PANTHER" id="PTHR42834">
    <property type="entry name" value="ENDONUCLEASE/EXONUCLEASE/PHOSPHATASE FAMILY PROTEIN (AFU_ORTHOLOGUE AFUA_3G09210)"/>
    <property type="match status" value="1"/>
</dbReference>
<dbReference type="EMBL" id="CP011367">
    <property type="protein sequence ID" value="AKJ95109.1"/>
    <property type="molecule type" value="Genomic_DNA"/>
</dbReference>
<accession>A0A0G3G423</accession>
<dbReference type="CDD" id="cd10283">
    <property type="entry name" value="MnuA_DNase1-like"/>
    <property type="match status" value="1"/>
</dbReference>
<dbReference type="RefSeq" id="WP_047251181.1">
    <property type="nucleotide sequence ID" value="NZ_CP011367.1"/>
</dbReference>
<evidence type="ECO:0000313" key="4">
    <source>
        <dbReference type="Proteomes" id="UP000064201"/>
    </source>
</evidence>
<keyword evidence="4" id="KW-1185">Reference proteome</keyword>
<dbReference type="KEGG" id="tvr:TVD_06935"/>
<protein>
    <submittedName>
        <fullName evidence="3">Endonuclease</fullName>
    </submittedName>
</protein>
<dbReference type="CDD" id="cd04486">
    <property type="entry name" value="YhcR_OBF_like"/>
    <property type="match status" value="1"/>
</dbReference>
<evidence type="ECO:0000313" key="3">
    <source>
        <dbReference type="EMBL" id="AKJ95109.1"/>
    </source>
</evidence>
<dbReference type="PATRIC" id="fig|106634.4.peg.1418"/>
<feature type="signal peptide" evidence="1">
    <location>
        <begin position="1"/>
        <end position="37"/>
    </location>
</feature>
<evidence type="ECO:0000259" key="2">
    <source>
        <dbReference type="Pfam" id="PF03372"/>
    </source>
</evidence>
<keyword evidence="3" id="KW-0540">Nuclease</keyword>
<dbReference type="AlphaFoldDB" id="A0A0G3G423"/>
<feature type="chain" id="PRO_5002553931" evidence="1">
    <location>
        <begin position="38"/>
        <end position="566"/>
    </location>
</feature>